<organism evidence="1 2">
    <name type="scientific">Streptomonospora wellingtoniae</name>
    <dbReference type="NCBI Taxonomy" id="3075544"/>
    <lineage>
        <taxon>Bacteria</taxon>
        <taxon>Bacillati</taxon>
        <taxon>Actinomycetota</taxon>
        <taxon>Actinomycetes</taxon>
        <taxon>Streptosporangiales</taxon>
        <taxon>Nocardiopsidaceae</taxon>
        <taxon>Streptomonospora</taxon>
    </lineage>
</organism>
<sequence length="91" mass="9825">MSIVHDLGPLGATKATKLVTTPGDCYVDDENGDHGYPIIVIRDRRGDVLQVNELGDADPADQREVAMAMSAAWEKVAERYAELEVRAGGGR</sequence>
<dbReference type="Proteomes" id="UP001183226">
    <property type="component" value="Unassembled WGS sequence"/>
</dbReference>
<reference evidence="2" key="1">
    <citation type="submission" date="2023-07" db="EMBL/GenBank/DDBJ databases">
        <title>30 novel species of actinomycetes from the DSMZ collection.</title>
        <authorList>
            <person name="Nouioui I."/>
        </authorList>
    </citation>
    <scope>NUCLEOTIDE SEQUENCE [LARGE SCALE GENOMIC DNA]</scope>
    <source>
        <strain evidence="2">DSM 45055</strain>
    </source>
</reference>
<proteinExistence type="predicted"/>
<comment type="caution">
    <text evidence="1">The sequence shown here is derived from an EMBL/GenBank/DDBJ whole genome shotgun (WGS) entry which is preliminary data.</text>
</comment>
<evidence type="ECO:0000313" key="2">
    <source>
        <dbReference type="Proteomes" id="UP001183226"/>
    </source>
</evidence>
<name>A0ABU2KV82_9ACTN</name>
<keyword evidence="2" id="KW-1185">Reference proteome</keyword>
<dbReference type="EMBL" id="JAVREK010000011">
    <property type="protein sequence ID" value="MDT0302963.1"/>
    <property type="molecule type" value="Genomic_DNA"/>
</dbReference>
<protein>
    <submittedName>
        <fullName evidence="1">Uncharacterized protein</fullName>
    </submittedName>
</protein>
<dbReference type="RefSeq" id="WP_311545449.1">
    <property type="nucleotide sequence ID" value="NZ_JAVREK010000011.1"/>
</dbReference>
<gene>
    <name evidence="1" type="ORF">RM446_12640</name>
</gene>
<evidence type="ECO:0000313" key="1">
    <source>
        <dbReference type="EMBL" id="MDT0302963.1"/>
    </source>
</evidence>
<accession>A0ABU2KV82</accession>